<protein>
    <submittedName>
        <fullName evidence="2">Antibiotic biosynthesis monooxygenase</fullName>
    </submittedName>
</protein>
<dbReference type="InterPro" id="IPR007138">
    <property type="entry name" value="ABM_dom"/>
</dbReference>
<keyword evidence="2" id="KW-0503">Monooxygenase</keyword>
<evidence type="ECO:0000259" key="1">
    <source>
        <dbReference type="Pfam" id="PF03992"/>
    </source>
</evidence>
<proteinExistence type="predicted"/>
<dbReference type="Pfam" id="PF03992">
    <property type="entry name" value="ABM"/>
    <property type="match status" value="1"/>
</dbReference>
<feature type="domain" description="ABM" evidence="1">
    <location>
        <begin position="132"/>
        <end position="200"/>
    </location>
</feature>
<evidence type="ECO:0000313" key="2">
    <source>
        <dbReference type="EMBL" id="MFC5026615.1"/>
    </source>
</evidence>
<gene>
    <name evidence="2" type="ORF">ACFPM3_31230</name>
</gene>
<dbReference type="InterPro" id="IPR011008">
    <property type="entry name" value="Dimeric_a/b-barrel"/>
</dbReference>
<evidence type="ECO:0000313" key="3">
    <source>
        <dbReference type="Proteomes" id="UP001595829"/>
    </source>
</evidence>
<dbReference type="SUPFAM" id="SSF54909">
    <property type="entry name" value="Dimeric alpha+beta barrel"/>
    <property type="match status" value="2"/>
</dbReference>
<dbReference type="RefSeq" id="WP_345692295.1">
    <property type="nucleotide sequence ID" value="NZ_BAABIT010000001.1"/>
</dbReference>
<accession>A0ABV9XQD8</accession>
<reference evidence="3" key="1">
    <citation type="journal article" date="2019" name="Int. J. Syst. Evol. Microbiol.">
        <title>The Global Catalogue of Microorganisms (GCM) 10K type strain sequencing project: providing services to taxonomists for standard genome sequencing and annotation.</title>
        <authorList>
            <consortium name="The Broad Institute Genomics Platform"/>
            <consortium name="The Broad Institute Genome Sequencing Center for Infectious Disease"/>
            <person name="Wu L."/>
            <person name="Ma J."/>
        </authorList>
    </citation>
    <scope>NUCLEOTIDE SEQUENCE [LARGE SCALE GENOMIC DNA]</scope>
    <source>
        <strain evidence="3">CGMCC 4.1648</strain>
    </source>
</reference>
<keyword evidence="3" id="KW-1185">Reference proteome</keyword>
<dbReference type="Gene3D" id="3.30.70.100">
    <property type="match status" value="2"/>
</dbReference>
<dbReference type="EMBL" id="JBHSJD010000026">
    <property type="protein sequence ID" value="MFC5026615.1"/>
    <property type="molecule type" value="Genomic_DNA"/>
</dbReference>
<sequence length="238" mass="26311">MSVYVHPHARPDLTRPGVGLVKVSTWRVGTPERQRAAVDAIARTWQSRPWPVDGLLSYTVHIGSDGDTLLHYTQWRGEEDYRELVRTQRAERNAEIDAAVPGIERVDLRSYELYRSGSRADAGESRVPGCVVIVDVEFDGPDHKRQQAWVDAVFEALDSEPAPHPGGISGHFHTSLDGTRVLNYAEWESARAHEEAMAAPGDGIGSPTPQWHRVQHHPGLLRSTVTRYAPALSMSAGA</sequence>
<organism evidence="2 3">
    <name type="scientific">Streptomyces coeruleoprunus</name>
    <dbReference type="NCBI Taxonomy" id="285563"/>
    <lineage>
        <taxon>Bacteria</taxon>
        <taxon>Bacillati</taxon>
        <taxon>Actinomycetota</taxon>
        <taxon>Actinomycetes</taxon>
        <taxon>Kitasatosporales</taxon>
        <taxon>Streptomycetaceae</taxon>
        <taxon>Streptomyces</taxon>
    </lineage>
</organism>
<name>A0ABV9XQD8_9ACTN</name>
<comment type="caution">
    <text evidence="2">The sequence shown here is derived from an EMBL/GenBank/DDBJ whole genome shotgun (WGS) entry which is preliminary data.</text>
</comment>
<dbReference type="Proteomes" id="UP001595829">
    <property type="component" value="Unassembled WGS sequence"/>
</dbReference>
<dbReference type="GO" id="GO:0004497">
    <property type="term" value="F:monooxygenase activity"/>
    <property type="evidence" value="ECO:0007669"/>
    <property type="project" value="UniProtKB-KW"/>
</dbReference>
<keyword evidence="2" id="KW-0560">Oxidoreductase</keyword>